<evidence type="ECO:0000256" key="1">
    <source>
        <dbReference type="ARBA" id="ARBA00007917"/>
    </source>
</evidence>
<evidence type="ECO:0000256" key="2">
    <source>
        <dbReference type="ARBA" id="ARBA00014801"/>
    </source>
</evidence>
<organism evidence="4 5">
    <name type="scientific">Cricetulus griseus</name>
    <name type="common">Chinese hamster</name>
    <name type="synonym">Cricetulus barabensis griseus</name>
    <dbReference type="NCBI Taxonomy" id="10029"/>
    <lineage>
        <taxon>Eukaryota</taxon>
        <taxon>Metazoa</taxon>
        <taxon>Chordata</taxon>
        <taxon>Craniata</taxon>
        <taxon>Vertebrata</taxon>
        <taxon>Euteleostomi</taxon>
        <taxon>Mammalia</taxon>
        <taxon>Eutheria</taxon>
        <taxon>Euarchontoglires</taxon>
        <taxon>Glires</taxon>
        <taxon>Rodentia</taxon>
        <taxon>Myomorpha</taxon>
        <taxon>Muroidea</taxon>
        <taxon>Cricetidae</taxon>
        <taxon>Cricetinae</taxon>
        <taxon>Cricetulus</taxon>
    </lineage>
</organism>
<evidence type="ECO:0000313" key="4">
    <source>
        <dbReference type="EMBL" id="EGW00764.1"/>
    </source>
</evidence>
<sequence length="68" mass="7532">VPALCLDSSLQLRGTEAPRHPCCCDCSLFYSKRVCLPCVQENISAFPQEIQQDVEKRKGASKKPSSHP</sequence>
<comment type="similarity">
    <text evidence="1">Belongs to the CDPF1 family.</text>
</comment>
<dbReference type="Proteomes" id="UP000001075">
    <property type="component" value="Unassembled WGS sequence"/>
</dbReference>
<dbReference type="InterPro" id="IPR018785">
    <property type="entry name" value="CDPF1_dom"/>
</dbReference>
<dbReference type="eggNOG" id="KOG4543">
    <property type="taxonomic scope" value="Eukaryota"/>
</dbReference>
<feature type="non-terminal residue" evidence="4">
    <location>
        <position position="1"/>
    </location>
</feature>
<evidence type="ECO:0000313" key="5">
    <source>
        <dbReference type="Proteomes" id="UP000001075"/>
    </source>
</evidence>
<evidence type="ECO:0000259" key="3">
    <source>
        <dbReference type="Pfam" id="PF10170"/>
    </source>
</evidence>
<gene>
    <name evidence="4" type="ORF">I79_022389</name>
</gene>
<dbReference type="PANTHER" id="PTHR31849">
    <property type="entry name" value="CYSTEINE-RICH PDF MOTIF DOMAIN-CONTAINING PROTEIN 1"/>
    <property type="match status" value="1"/>
</dbReference>
<name>G3IF73_CRIGR</name>
<dbReference type="InParanoid" id="G3IF73"/>
<dbReference type="Pfam" id="PF10170">
    <property type="entry name" value="C6_DPF"/>
    <property type="match status" value="1"/>
</dbReference>
<dbReference type="STRING" id="10029.G3IF73"/>
<dbReference type="AlphaFoldDB" id="G3IF73"/>
<reference evidence="5" key="1">
    <citation type="journal article" date="2011" name="Nat. Biotechnol.">
        <title>The genomic sequence of the Chinese hamster ovary (CHO)-K1 cell line.</title>
        <authorList>
            <person name="Xu X."/>
            <person name="Nagarajan H."/>
            <person name="Lewis N.E."/>
            <person name="Pan S."/>
            <person name="Cai Z."/>
            <person name="Liu X."/>
            <person name="Chen W."/>
            <person name="Xie M."/>
            <person name="Wang W."/>
            <person name="Hammond S."/>
            <person name="Andersen M.R."/>
            <person name="Neff N."/>
            <person name="Passarelli B."/>
            <person name="Koh W."/>
            <person name="Fan H.C."/>
            <person name="Wang J."/>
            <person name="Gui Y."/>
            <person name="Lee K.H."/>
            <person name="Betenbaugh M.J."/>
            <person name="Quake S.R."/>
            <person name="Famili I."/>
            <person name="Palsson B.O."/>
            <person name="Wang J."/>
        </authorList>
    </citation>
    <scope>NUCLEOTIDE SEQUENCE [LARGE SCALE GENOMIC DNA]</scope>
    <source>
        <strain evidence="5">CHO K1 cell line</strain>
    </source>
</reference>
<proteinExistence type="inferred from homology"/>
<dbReference type="PaxDb" id="10029-XP_007619202.1"/>
<dbReference type="EMBL" id="JH002338">
    <property type="protein sequence ID" value="EGW00764.1"/>
    <property type="molecule type" value="Genomic_DNA"/>
</dbReference>
<dbReference type="PANTHER" id="PTHR31849:SF1">
    <property type="entry name" value="CYSTEINE-RICH DPF MOTIF DOMAIN-CONTAINING PROTEIN 1"/>
    <property type="match status" value="1"/>
</dbReference>
<dbReference type="InterPro" id="IPR042426">
    <property type="entry name" value="CDPF1"/>
</dbReference>
<accession>G3IF73</accession>
<feature type="domain" description="Cysteine-rich DPF motif" evidence="3">
    <location>
        <begin position="21"/>
        <end position="55"/>
    </location>
</feature>
<protein>
    <recommendedName>
        <fullName evidence="2">Cysteine-rich DPF motif domain-containing protein 1</fullName>
    </recommendedName>
</protein>